<dbReference type="Proteomes" id="UP001195483">
    <property type="component" value="Unassembled WGS sequence"/>
</dbReference>
<sequence length="298" mass="33399">MQKMSRVDPKPILRTFLQDLQNKLPSICGQPLRLVSKAKIATLEVYQSNQTEQTVPNLASRIQIPKNLYRGKEEMERLFSRTQFTSENYPVSRASTSFASTGYIATQMEQNAFHSQNMTSHNSIQSSSNVIMDKNSLFTPGGLSKLFRPDSVGTILHNEVEKDTIFGVQDQRVPDQAMQNKPRIIPVFKPLKLAQRTPAINNIIPSTSTGPRIVPVFTAKTVITAGALQKLQSTSNLVQRKSVFSGHRDDVKQNNSFISNSDQKQKQLTKRKSTTKEARSNPSKLKKPRTKGNAVIEE</sequence>
<dbReference type="AlphaFoldDB" id="A0AAE0VT54"/>
<organism evidence="2 3">
    <name type="scientific">Potamilus streckersoni</name>
    <dbReference type="NCBI Taxonomy" id="2493646"/>
    <lineage>
        <taxon>Eukaryota</taxon>
        <taxon>Metazoa</taxon>
        <taxon>Spiralia</taxon>
        <taxon>Lophotrochozoa</taxon>
        <taxon>Mollusca</taxon>
        <taxon>Bivalvia</taxon>
        <taxon>Autobranchia</taxon>
        <taxon>Heteroconchia</taxon>
        <taxon>Palaeoheterodonta</taxon>
        <taxon>Unionida</taxon>
        <taxon>Unionoidea</taxon>
        <taxon>Unionidae</taxon>
        <taxon>Ambleminae</taxon>
        <taxon>Lampsilini</taxon>
        <taxon>Potamilus</taxon>
    </lineage>
</organism>
<protein>
    <submittedName>
        <fullName evidence="2">Uncharacterized protein</fullName>
    </submittedName>
</protein>
<feature type="compositionally biased region" description="Polar residues" evidence="1">
    <location>
        <begin position="253"/>
        <end position="262"/>
    </location>
</feature>
<keyword evidence="3" id="KW-1185">Reference proteome</keyword>
<name>A0AAE0VT54_9BIVA</name>
<reference evidence="2" key="3">
    <citation type="submission" date="2023-05" db="EMBL/GenBank/DDBJ databases">
        <authorList>
            <person name="Smith C.H."/>
        </authorList>
    </citation>
    <scope>NUCLEOTIDE SEQUENCE</scope>
    <source>
        <strain evidence="2">CHS0354</strain>
        <tissue evidence="2">Mantle</tissue>
    </source>
</reference>
<feature type="region of interest" description="Disordered" evidence="1">
    <location>
        <begin position="249"/>
        <end position="298"/>
    </location>
</feature>
<reference evidence="2" key="1">
    <citation type="journal article" date="2021" name="Genome Biol. Evol.">
        <title>A High-Quality Reference Genome for a Parasitic Bivalve with Doubly Uniparental Inheritance (Bivalvia: Unionida).</title>
        <authorList>
            <person name="Smith C.H."/>
        </authorList>
    </citation>
    <scope>NUCLEOTIDE SEQUENCE</scope>
    <source>
        <strain evidence="2">CHS0354</strain>
    </source>
</reference>
<gene>
    <name evidence="2" type="ORF">CHS0354_017436</name>
</gene>
<evidence type="ECO:0000256" key="1">
    <source>
        <dbReference type="SAM" id="MobiDB-lite"/>
    </source>
</evidence>
<comment type="caution">
    <text evidence="2">The sequence shown here is derived from an EMBL/GenBank/DDBJ whole genome shotgun (WGS) entry which is preliminary data.</text>
</comment>
<accession>A0AAE0VT54</accession>
<dbReference type="EMBL" id="JAEAOA010001076">
    <property type="protein sequence ID" value="KAK3589096.1"/>
    <property type="molecule type" value="Genomic_DNA"/>
</dbReference>
<evidence type="ECO:0000313" key="2">
    <source>
        <dbReference type="EMBL" id="KAK3589096.1"/>
    </source>
</evidence>
<reference evidence="2" key="2">
    <citation type="journal article" date="2021" name="Genome Biol. Evol.">
        <title>Developing a high-quality reference genome for a parasitic bivalve with doubly uniparental inheritance (Bivalvia: Unionida).</title>
        <authorList>
            <person name="Smith C.H."/>
        </authorList>
    </citation>
    <scope>NUCLEOTIDE SEQUENCE</scope>
    <source>
        <strain evidence="2">CHS0354</strain>
        <tissue evidence="2">Mantle</tissue>
    </source>
</reference>
<evidence type="ECO:0000313" key="3">
    <source>
        <dbReference type="Proteomes" id="UP001195483"/>
    </source>
</evidence>
<proteinExistence type="predicted"/>